<comment type="similarity">
    <text evidence="1">Belongs to the PEP-utilizing enzyme family.</text>
</comment>
<dbReference type="InterPro" id="IPR006319">
    <property type="entry name" value="PEP_synth"/>
</dbReference>
<dbReference type="InterPro" id="IPR015813">
    <property type="entry name" value="Pyrv/PenolPyrv_kinase-like_dom"/>
</dbReference>
<accession>C9QHZ7</accession>
<evidence type="ECO:0000259" key="5">
    <source>
        <dbReference type="Pfam" id="PF02896"/>
    </source>
</evidence>
<organism evidence="7 8">
    <name type="scientific">Vibrio orientalis CIP 102891 = ATCC 33934</name>
    <dbReference type="NCBI Taxonomy" id="675816"/>
    <lineage>
        <taxon>Bacteria</taxon>
        <taxon>Pseudomonadati</taxon>
        <taxon>Pseudomonadota</taxon>
        <taxon>Gammaproteobacteria</taxon>
        <taxon>Vibrionales</taxon>
        <taxon>Vibrionaceae</taxon>
        <taxon>Vibrio</taxon>
        <taxon>Vibrio oreintalis group</taxon>
    </lineage>
</organism>
<dbReference type="EMBL" id="AFWH01000016">
    <property type="protein sequence ID" value="EGU51858.1"/>
    <property type="molecule type" value="Genomic_DNA"/>
</dbReference>
<name>C9QHZ7_VIBOR</name>
<reference evidence="7 8" key="3">
    <citation type="journal article" date="2012" name="Int. J. Syst. Evol. Microbiol.">
        <title>Vibrio caribbeanicus sp. nov., isolated from the marine sponge Scleritoderma cyanea.</title>
        <authorList>
            <person name="Hoffmann M."/>
            <person name="Monday S.R."/>
            <person name="Allard M.W."/>
            <person name="Strain E.A."/>
            <person name="Whittaker P."/>
            <person name="Naum M."/>
            <person name="McCarthy P.J."/>
            <person name="Lopez J.V."/>
            <person name="Fischer M."/>
            <person name="Brown E.W."/>
        </authorList>
    </citation>
    <scope>NUCLEOTIDE SEQUENCE [LARGE SCALE GENOMIC DNA]</scope>
    <source>
        <strain evidence="7">CIP 102891</strain>
        <strain evidence="8">CIP 102891 / ATCC 33934</strain>
    </source>
</reference>
<keyword evidence="9" id="KW-1185">Reference proteome</keyword>
<dbReference type="Proteomes" id="UP000003515">
    <property type="component" value="Unassembled WGS sequence"/>
</dbReference>
<evidence type="ECO:0000256" key="2">
    <source>
        <dbReference type="ARBA" id="ARBA00022723"/>
    </source>
</evidence>
<dbReference type="InterPro" id="IPR040442">
    <property type="entry name" value="Pyrv_kinase-like_dom_sf"/>
</dbReference>
<dbReference type="EC" id="2.7.9.2" evidence="6"/>
<protein>
    <submittedName>
        <fullName evidence="7">Phosphoenolpyruvate synthase</fullName>
        <ecNumber evidence="6">2.7.9.2</ecNumber>
    </submittedName>
</protein>
<dbReference type="PANTHER" id="PTHR43030:SF1">
    <property type="entry name" value="PHOSPHOENOLPYRUVATE SYNTHASE"/>
    <property type="match status" value="1"/>
</dbReference>
<dbReference type="RefSeq" id="WP_004413993.1">
    <property type="nucleotide sequence ID" value="NZ_ACZV01000005.1"/>
</dbReference>
<evidence type="ECO:0000256" key="1">
    <source>
        <dbReference type="ARBA" id="ARBA00007837"/>
    </source>
</evidence>
<evidence type="ECO:0000313" key="8">
    <source>
        <dbReference type="Proteomes" id="UP000002817"/>
    </source>
</evidence>
<evidence type="ECO:0000313" key="6">
    <source>
        <dbReference type="EMBL" id="EEX92318.1"/>
    </source>
</evidence>
<dbReference type="STRING" id="675816.VIA_002963"/>
<proteinExistence type="inferred from homology"/>
<dbReference type="PANTHER" id="PTHR43030">
    <property type="entry name" value="PHOSPHOENOLPYRUVATE SYNTHASE"/>
    <property type="match status" value="1"/>
</dbReference>
<evidence type="ECO:0000256" key="4">
    <source>
        <dbReference type="ARBA" id="ARBA00022840"/>
    </source>
</evidence>
<dbReference type="AlphaFoldDB" id="C9QHZ7"/>
<dbReference type="Gene3D" id="3.20.20.60">
    <property type="entry name" value="Phosphoenolpyruvate-binding domains"/>
    <property type="match status" value="1"/>
</dbReference>
<dbReference type="InterPro" id="IPR000121">
    <property type="entry name" value="PEP_util_C"/>
</dbReference>
<sequence length="295" mass="32147">MNQNSSSSLHPSLNIGEFLPKLDTEFEGSHLFVSLSELILEHVFYHPAYMESKEPLDEVEAASINAILGGLDVETHFVSTLTNQILSAVKPNHTVVRVSLSGADSDSFSSLLGGNVDLQETNPALGVRGVSRFAAQPFNRQFALECKVIKVLQAQDCNVEIVVPFVRGLSDAAKIIDLLAEQGLPRGLNGLKVLYTVDVPAGALLSERLLHYFDGVVVNLENLAQFTLGIDRLSEELEYLFDPQSDAVIQLIEQVVKSAHGSNKPVVVCSNALEQYARIQESVTDYDNVDAVVTL</sequence>
<feature type="domain" description="PEP-utilising enzyme C-terminal" evidence="5">
    <location>
        <begin position="82"/>
        <end position="271"/>
    </location>
</feature>
<dbReference type="GO" id="GO:0005524">
    <property type="term" value="F:ATP binding"/>
    <property type="evidence" value="ECO:0007669"/>
    <property type="project" value="UniProtKB-KW"/>
</dbReference>
<reference evidence="6 9" key="1">
    <citation type="submission" date="2009-10" db="EMBL/GenBank/DDBJ databases">
        <authorList>
            <consortium name="Los Alamos National Laboratory (LANL)"/>
            <consortium name="National Microbial Pathogen Data Resource (NMPDR)"/>
            <person name="Munk A.C."/>
            <person name="Chertkov O."/>
            <person name="Tapia R."/>
            <person name="Green L."/>
            <person name="Rogers Y."/>
            <person name="Detter J.C."/>
            <person name="Bruce D."/>
            <person name="Brettin T.S."/>
            <person name="Colwell R.R."/>
            <person name="Huq A."/>
            <person name="Grim C.J."/>
            <person name="Hasan N.A."/>
            <person name="Bartels D."/>
            <person name="Vonstein V."/>
        </authorList>
    </citation>
    <scope>NUCLEOTIDE SEQUENCE [LARGE SCALE GENOMIC DNA]</scope>
    <source>
        <strain evidence="6 9">CIP 102891</strain>
    </source>
</reference>
<dbReference type="EMBL" id="ACZV01000005">
    <property type="protein sequence ID" value="EEX92318.1"/>
    <property type="molecule type" value="Genomic_DNA"/>
</dbReference>
<dbReference type="OrthoDB" id="5854851at2"/>
<keyword evidence="6" id="KW-0808">Transferase</keyword>
<keyword evidence="7" id="KW-0670">Pyruvate</keyword>
<dbReference type="Pfam" id="PF02896">
    <property type="entry name" value="PEP-utilizers_C"/>
    <property type="match status" value="1"/>
</dbReference>
<dbReference type="Proteomes" id="UP000002817">
    <property type="component" value="Unassembled WGS sequence"/>
</dbReference>
<keyword evidence="2" id="KW-0479">Metal-binding</keyword>
<dbReference type="eggNOG" id="COG1080">
    <property type="taxonomic scope" value="Bacteria"/>
</dbReference>
<reference evidence="7" key="2">
    <citation type="submission" date="2011-08" db="EMBL/GenBank/DDBJ databases">
        <authorList>
            <person name="Hoffman M."/>
            <person name="Strain E.A."/>
            <person name="Brown E."/>
            <person name="Allard M.W."/>
        </authorList>
    </citation>
    <scope>NUCLEOTIDE SEQUENCE</scope>
    <source>
        <strain evidence="7">CIP 102891</strain>
    </source>
</reference>
<evidence type="ECO:0000313" key="9">
    <source>
        <dbReference type="Proteomes" id="UP000003515"/>
    </source>
</evidence>
<comment type="caution">
    <text evidence="7">The sequence shown here is derived from an EMBL/GenBank/DDBJ whole genome shotgun (WGS) entry which is preliminary data.</text>
</comment>
<dbReference type="GO" id="GO:0008986">
    <property type="term" value="F:pyruvate, water dikinase activity"/>
    <property type="evidence" value="ECO:0007669"/>
    <property type="project" value="UniProtKB-EC"/>
</dbReference>
<evidence type="ECO:0000256" key="3">
    <source>
        <dbReference type="ARBA" id="ARBA00022741"/>
    </source>
</evidence>
<keyword evidence="3" id="KW-0547">Nucleotide-binding</keyword>
<evidence type="ECO:0000313" key="7">
    <source>
        <dbReference type="EMBL" id="EGU51858.1"/>
    </source>
</evidence>
<gene>
    <name evidence="6" type="ORF">VIA_002963</name>
    <name evidence="7" type="ORF">VIOR3934_01933</name>
</gene>
<dbReference type="PATRIC" id="fig|675816.5.peg.1329"/>
<dbReference type="SUPFAM" id="SSF51621">
    <property type="entry name" value="Phosphoenolpyruvate/pyruvate domain"/>
    <property type="match status" value="1"/>
</dbReference>
<keyword evidence="4" id="KW-0067">ATP-binding</keyword>
<dbReference type="GO" id="GO:0046872">
    <property type="term" value="F:metal ion binding"/>
    <property type="evidence" value="ECO:0007669"/>
    <property type="project" value="UniProtKB-KW"/>
</dbReference>